<dbReference type="InterPro" id="IPR042123">
    <property type="entry name" value="Zip3/RNF212-like"/>
</dbReference>
<dbReference type="GO" id="GO:0016925">
    <property type="term" value="P:protein sumoylation"/>
    <property type="evidence" value="ECO:0007669"/>
    <property type="project" value="TreeGrafter"/>
</dbReference>
<sequence length="328" mass="36619">MTSTISECHSNFLDHVHCSVCHLSLVASTDDTATMRSGEALMEDPFWIGECFHILCHREINGGQARENKPIPNEVRSYCPICSRTVYLVPLQLDQQLQAPAQRLLQPFEASLGEIMDIYRVSDLNKRVHDYLKGKVLEQKQLLDYVKQDLTRAWQLQRDLEETRKENLALRREIQALRSPPIKTEDGSASDSSAGHRDGRTTADREYTLPPSRPATLQQPRSVSQRPPFQVRPQLAGVHVQHQECDPQSFRPQTQTRPSTCGSDVFAFKPPPLSFRAIPPPTSATRSPGTAILAGSAQSTQAIRQDSAESSPASLFVWNTTLPADSPN</sequence>
<dbReference type="PANTHER" id="PTHR22663">
    <property type="entry name" value="RING FINGER PROTEIN NARYA-RELATED"/>
    <property type="match status" value="1"/>
</dbReference>
<dbReference type="PANTHER" id="PTHR22663:SF17">
    <property type="entry name" value="RING FINGER PROTEIN NARYA-RELATED"/>
    <property type="match status" value="1"/>
</dbReference>
<feature type="compositionally biased region" description="Basic and acidic residues" evidence="2">
    <location>
        <begin position="194"/>
        <end position="207"/>
    </location>
</feature>
<dbReference type="EMBL" id="LK056657">
    <property type="protein sequence ID" value="CDU22828.1"/>
    <property type="molecule type" value="Genomic_DNA"/>
</dbReference>
<reference evidence="3" key="1">
    <citation type="submission" date="2014-06" db="EMBL/GenBank/DDBJ databases">
        <authorList>
            <person name="Ju J."/>
            <person name="Zhang J."/>
        </authorList>
    </citation>
    <scope>NUCLEOTIDE SEQUENCE</scope>
    <source>
        <strain evidence="3">SscI8</strain>
    </source>
</reference>
<accession>A0A127Z9M6</accession>
<proteinExistence type="predicted"/>
<evidence type="ECO:0000256" key="2">
    <source>
        <dbReference type="SAM" id="MobiDB-lite"/>
    </source>
</evidence>
<feature type="region of interest" description="Disordered" evidence="2">
    <location>
        <begin position="172"/>
        <end position="227"/>
    </location>
</feature>
<name>A0A127Z9M6_9BASI</name>
<gene>
    <name evidence="3" type="ORF">SPSC_01458</name>
</gene>
<dbReference type="GO" id="GO:0007131">
    <property type="term" value="P:reciprocal meiotic recombination"/>
    <property type="evidence" value="ECO:0007669"/>
    <property type="project" value="InterPro"/>
</dbReference>
<dbReference type="AlphaFoldDB" id="A0A127Z9M6"/>
<organism evidence="3">
    <name type="scientific">Sporisorium scitamineum</name>
    <dbReference type="NCBI Taxonomy" id="49012"/>
    <lineage>
        <taxon>Eukaryota</taxon>
        <taxon>Fungi</taxon>
        <taxon>Dikarya</taxon>
        <taxon>Basidiomycota</taxon>
        <taxon>Ustilaginomycotina</taxon>
        <taxon>Ustilaginomycetes</taxon>
        <taxon>Ustilaginales</taxon>
        <taxon>Ustilaginaceae</taxon>
        <taxon>Sporisorium</taxon>
    </lineage>
</organism>
<dbReference type="GO" id="GO:0000795">
    <property type="term" value="C:synaptonemal complex"/>
    <property type="evidence" value="ECO:0007669"/>
    <property type="project" value="InterPro"/>
</dbReference>
<evidence type="ECO:0000313" key="3">
    <source>
        <dbReference type="EMBL" id="CDU22828.1"/>
    </source>
</evidence>
<protein>
    <submittedName>
        <fullName evidence="3">Uncharacterized protein</fullName>
    </submittedName>
</protein>
<dbReference type="GO" id="GO:0019789">
    <property type="term" value="F:SUMO transferase activity"/>
    <property type="evidence" value="ECO:0007669"/>
    <property type="project" value="InterPro"/>
</dbReference>
<keyword evidence="1" id="KW-0469">Meiosis</keyword>
<evidence type="ECO:0000256" key="1">
    <source>
        <dbReference type="ARBA" id="ARBA00023254"/>
    </source>
</evidence>
<dbReference type="GO" id="GO:0007129">
    <property type="term" value="P:homologous chromosome pairing at meiosis"/>
    <property type="evidence" value="ECO:0007669"/>
    <property type="project" value="TreeGrafter"/>
</dbReference>
<feature type="compositionally biased region" description="Polar residues" evidence="2">
    <location>
        <begin position="215"/>
        <end position="227"/>
    </location>
</feature>
<dbReference type="OrthoDB" id="2555733at2759"/>